<organism evidence="11">
    <name type="scientific">Pohlia nutans</name>
    <dbReference type="NCBI Taxonomy" id="140635"/>
    <lineage>
        <taxon>Eukaryota</taxon>
        <taxon>Viridiplantae</taxon>
        <taxon>Streptophyta</taxon>
        <taxon>Embryophyta</taxon>
        <taxon>Bryophyta</taxon>
        <taxon>Bryophytina</taxon>
        <taxon>Bryopsida</taxon>
        <taxon>Bryidae</taxon>
        <taxon>Bryanae</taxon>
        <taxon>Bryales</taxon>
        <taxon>Mniaceae</taxon>
        <taxon>Pohlia</taxon>
    </lineage>
</organism>
<dbReference type="PANTHER" id="PTHR42769">
    <property type="entry name" value="SUPEROXIDE DISMUTASE"/>
    <property type="match status" value="1"/>
</dbReference>
<dbReference type="InterPro" id="IPR036324">
    <property type="entry name" value="Mn/Fe_SOD_N_sf"/>
</dbReference>
<dbReference type="PRINTS" id="PR01703">
    <property type="entry name" value="MNSODISMTASE"/>
</dbReference>
<feature type="domain" description="Manganese/iron superoxide dismutase N-terminal" evidence="9">
    <location>
        <begin position="13"/>
        <end position="95"/>
    </location>
</feature>
<evidence type="ECO:0000259" key="9">
    <source>
        <dbReference type="Pfam" id="PF00081"/>
    </source>
</evidence>
<evidence type="ECO:0000313" key="11">
    <source>
        <dbReference type="EMBL" id="QCP71059.1"/>
    </source>
</evidence>
<dbReference type="Gene3D" id="3.55.40.20">
    <property type="entry name" value="Iron/manganese superoxide dismutase, C-terminal domain"/>
    <property type="match status" value="1"/>
</dbReference>
<feature type="binding site" evidence="7">
    <location>
        <position position="87"/>
    </location>
    <ligand>
        <name>Mn(2+)</name>
        <dbReference type="ChEBI" id="CHEBI:29035"/>
    </ligand>
</feature>
<keyword evidence="5" id="KW-0408">Iron</keyword>
<sequence>MAAIPLPLTTLDLRPPPYALDALEPHMNKETLEYHWVKHHRAYVENHKNTIKDKDLDSKNLEEIILASWNNGSPTPEFNNAAQVWNHTFYWESMSPNGGGEPSGDLKAAIEKDIGSFDEFKKQFSAAGATQFGSGWAWLVKDGGKLKVTKTPNAENPLVHGQTALLTMDVWEHAYYLDVQNRRPDYIASFYNLINWDKVAERFAAA</sequence>
<dbReference type="SUPFAM" id="SSF46609">
    <property type="entry name" value="Fe,Mn superoxide dismutase (SOD), N-terminal domain"/>
    <property type="match status" value="1"/>
</dbReference>
<feature type="binding site" evidence="7">
    <location>
        <position position="35"/>
    </location>
    <ligand>
        <name>Mn(2+)</name>
        <dbReference type="ChEBI" id="CHEBI:29035"/>
    </ligand>
</feature>
<comment type="similarity">
    <text evidence="2 8">Belongs to the iron/manganese superoxide dismutase family.</text>
</comment>
<dbReference type="Pfam" id="PF00081">
    <property type="entry name" value="Sod_Fe_N"/>
    <property type="match status" value="1"/>
</dbReference>
<evidence type="ECO:0000256" key="4">
    <source>
        <dbReference type="ARBA" id="ARBA00023002"/>
    </source>
</evidence>
<feature type="binding site" evidence="7">
    <location>
        <position position="173"/>
    </location>
    <ligand>
        <name>Mn(2+)</name>
        <dbReference type="ChEBI" id="CHEBI:29035"/>
    </ligand>
</feature>
<feature type="domain" description="Manganese/iron superoxide dismutase C-terminal" evidence="10">
    <location>
        <begin position="102"/>
        <end position="202"/>
    </location>
</feature>
<evidence type="ECO:0000256" key="5">
    <source>
        <dbReference type="ARBA" id="ARBA00023004"/>
    </source>
</evidence>
<dbReference type="GO" id="GO:0046872">
    <property type="term" value="F:metal ion binding"/>
    <property type="evidence" value="ECO:0007669"/>
    <property type="project" value="UniProtKB-KW"/>
</dbReference>
<gene>
    <name evidence="11" type="primary">SOD3</name>
</gene>
<dbReference type="SUPFAM" id="SSF54719">
    <property type="entry name" value="Fe,Mn superoxide dismutase (SOD), C-terminal domain"/>
    <property type="match status" value="1"/>
</dbReference>
<name>A0A4P8JG07_9BRYO</name>
<dbReference type="GO" id="GO:0042644">
    <property type="term" value="C:chloroplast nucleoid"/>
    <property type="evidence" value="ECO:0007669"/>
    <property type="project" value="TreeGrafter"/>
</dbReference>
<dbReference type="EMBL" id="MK036755">
    <property type="protein sequence ID" value="QCP71059.1"/>
    <property type="molecule type" value="mRNA"/>
</dbReference>
<dbReference type="FunFam" id="3.55.40.20:FF:000001">
    <property type="entry name" value="Superoxide dismutase"/>
    <property type="match status" value="1"/>
</dbReference>
<dbReference type="InterPro" id="IPR019832">
    <property type="entry name" value="Mn/Fe_SOD_C"/>
</dbReference>
<evidence type="ECO:0000256" key="6">
    <source>
        <dbReference type="ARBA" id="ARBA00049204"/>
    </source>
</evidence>
<comment type="cofactor">
    <cofactor evidence="1">
        <name>Fe cation</name>
        <dbReference type="ChEBI" id="CHEBI:24875"/>
    </cofactor>
</comment>
<dbReference type="Pfam" id="PF02777">
    <property type="entry name" value="Sod_Fe_C"/>
    <property type="match status" value="1"/>
</dbReference>
<evidence type="ECO:0000256" key="2">
    <source>
        <dbReference type="ARBA" id="ARBA00008714"/>
    </source>
</evidence>
<dbReference type="Gene3D" id="1.10.287.990">
    <property type="entry name" value="Fe,Mn superoxide dismutase (SOD) domain"/>
    <property type="match status" value="1"/>
</dbReference>
<dbReference type="PANTHER" id="PTHR42769:SF3">
    <property type="entry name" value="SUPEROXIDE DISMUTASE [FE] 2, CHLOROPLASTIC"/>
    <property type="match status" value="1"/>
</dbReference>
<proteinExistence type="evidence at transcript level"/>
<accession>A0A4P8JG07</accession>
<evidence type="ECO:0000256" key="1">
    <source>
        <dbReference type="ARBA" id="ARBA00001962"/>
    </source>
</evidence>
<evidence type="ECO:0000259" key="10">
    <source>
        <dbReference type="Pfam" id="PF02777"/>
    </source>
</evidence>
<dbReference type="GO" id="GO:0004784">
    <property type="term" value="F:superoxide dismutase activity"/>
    <property type="evidence" value="ECO:0007669"/>
    <property type="project" value="UniProtKB-EC"/>
</dbReference>
<comment type="catalytic activity">
    <reaction evidence="6 8">
        <text>2 superoxide + 2 H(+) = H2O2 + O2</text>
        <dbReference type="Rhea" id="RHEA:20696"/>
        <dbReference type="ChEBI" id="CHEBI:15378"/>
        <dbReference type="ChEBI" id="CHEBI:15379"/>
        <dbReference type="ChEBI" id="CHEBI:16240"/>
        <dbReference type="ChEBI" id="CHEBI:18421"/>
        <dbReference type="EC" id="1.15.1.1"/>
    </reaction>
</comment>
<feature type="binding site" evidence="7">
    <location>
        <position position="169"/>
    </location>
    <ligand>
        <name>Mn(2+)</name>
        <dbReference type="ChEBI" id="CHEBI:29035"/>
    </ligand>
</feature>
<dbReference type="InterPro" id="IPR019833">
    <property type="entry name" value="Mn/Fe_SOD_BS"/>
</dbReference>
<protein>
    <recommendedName>
        <fullName evidence="8">Superoxide dismutase</fullName>
        <ecNumber evidence="8">1.15.1.1</ecNumber>
    </recommendedName>
</protein>
<dbReference type="PIRSF" id="PIRSF000349">
    <property type="entry name" value="SODismutase"/>
    <property type="match status" value="1"/>
</dbReference>
<dbReference type="PROSITE" id="PS00088">
    <property type="entry name" value="SOD_MN"/>
    <property type="match status" value="1"/>
</dbReference>
<dbReference type="EC" id="1.15.1.1" evidence="8"/>
<evidence type="ECO:0000256" key="7">
    <source>
        <dbReference type="PIRSR" id="PIRSR000349-1"/>
    </source>
</evidence>
<dbReference type="InterPro" id="IPR019831">
    <property type="entry name" value="Mn/Fe_SOD_N"/>
</dbReference>
<dbReference type="FunFam" id="1.10.287.990:FF:000002">
    <property type="entry name" value="Superoxide dismutase"/>
    <property type="match status" value="1"/>
</dbReference>
<evidence type="ECO:0000256" key="8">
    <source>
        <dbReference type="RuleBase" id="RU000414"/>
    </source>
</evidence>
<keyword evidence="4 8" id="KW-0560">Oxidoreductase</keyword>
<dbReference type="InterPro" id="IPR001189">
    <property type="entry name" value="Mn/Fe_SOD"/>
</dbReference>
<reference evidence="11" key="1">
    <citation type="submission" date="2018-10" db="EMBL/GenBank/DDBJ databases">
        <title>Transcriptome sequencing and physiological analysis of Pohlia nutans under salt stress reveal the important roles of ROS-scavenging system.</title>
        <authorList>
            <person name="Zhang W."/>
            <person name="Liu S."/>
            <person name="Li C."/>
            <person name="Zhang P."/>
            <person name="Zhang P."/>
        </authorList>
    </citation>
    <scope>NUCLEOTIDE SEQUENCE</scope>
    <source>
        <strain evidence="11">Antarctic Moss No.L</strain>
    </source>
</reference>
<dbReference type="InterPro" id="IPR036314">
    <property type="entry name" value="SOD_C_sf"/>
</dbReference>
<evidence type="ECO:0000256" key="3">
    <source>
        <dbReference type="ARBA" id="ARBA00022723"/>
    </source>
</evidence>
<comment type="function">
    <text evidence="8">Destroys radicals which are normally produced within the cells and which are toxic to biological systems.</text>
</comment>
<keyword evidence="3 7" id="KW-0479">Metal-binding</keyword>
<dbReference type="AlphaFoldDB" id="A0A4P8JG07"/>